<dbReference type="Proteomes" id="UP000594342">
    <property type="component" value="Unassembled WGS sequence"/>
</dbReference>
<keyword evidence="4" id="KW-0735">Signal-anchor</keyword>
<evidence type="ECO:0000256" key="1">
    <source>
        <dbReference type="ARBA" id="ARBA00004648"/>
    </source>
</evidence>
<evidence type="ECO:0000256" key="5">
    <source>
        <dbReference type="ARBA" id="ARBA00022989"/>
    </source>
</evidence>
<organism evidence="9 10">
    <name type="scientific">Yasminevirus sp. GU-2018</name>
    <dbReference type="NCBI Taxonomy" id="2420051"/>
    <lineage>
        <taxon>Viruses</taxon>
        <taxon>Varidnaviria</taxon>
        <taxon>Bamfordvirae</taxon>
        <taxon>Nucleocytoviricota</taxon>
        <taxon>Megaviricetes</taxon>
        <taxon>Imitervirales</taxon>
        <taxon>Mimiviridae</taxon>
        <taxon>Klosneuvirinae</taxon>
        <taxon>Yasminevirus</taxon>
        <taxon>Yasminevirus saudimassiliense</taxon>
    </lineage>
</organism>
<sequence>MSLPKILALVSALCFGAIIFNLSVHTVQEGYVGVVYTLGSLQQGTLKPGLHFTMPFITRFYQVQTTMQTDYVLNVPCGTNSGVNIMFDKIEVVNQLMEPYVFETVKSYTVDYDKPLIFDKITYEMAQFCSKTSLQEVFIEKFDQIDEFLSGILQKSLDQYAPGLKIISVRLSKPIVPNEVQENYKKIVQYQTEILKSKTEQQKELLKIQTENEKSMSQLNSEKELALSKLKSDQERKIYEIEANKLFELAQTEALREKEIARITAEEKKKMAQLEMEMAINAKTIEKDTIHKKGILEVLKLDTEAERLKKNADTDNEHYRNMKHAEYMKQLMTPGYVAVEVSKSISSNSKIFYGDSLPKMFNFPGMAGVGGFPGVNFNLTNF</sequence>
<comment type="subcellular location">
    <subcellularLocation>
        <location evidence="1">Endoplasmic reticulum membrane</location>
        <topology evidence="1">Single-pass type II membrane protein</topology>
    </subcellularLocation>
</comment>
<evidence type="ECO:0000256" key="4">
    <source>
        <dbReference type="ARBA" id="ARBA00022968"/>
    </source>
</evidence>
<dbReference type="InterPro" id="IPR001107">
    <property type="entry name" value="Band_7"/>
</dbReference>
<evidence type="ECO:0000313" key="9">
    <source>
        <dbReference type="EMBL" id="VBB18273.1"/>
    </source>
</evidence>
<accession>A0A5K0UA07</accession>
<protein>
    <submittedName>
        <fullName evidence="9">Erlin-2-B</fullName>
    </submittedName>
</protein>
<dbReference type="EMBL" id="UPSH01000001">
    <property type="protein sequence ID" value="VBB18273.1"/>
    <property type="molecule type" value="Genomic_DNA"/>
</dbReference>
<keyword evidence="5" id="KW-1133">Transmembrane helix</keyword>
<dbReference type="Pfam" id="PF01145">
    <property type="entry name" value="Band_7"/>
    <property type="match status" value="1"/>
</dbReference>
<dbReference type="GO" id="GO:0015485">
    <property type="term" value="F:cholesterol binding"/>
    <property type="evidence" value="ECO:0007669"/>
    <property type="project" value="TreeGrafter"/>
</dbReference>
<evidence type="ECO:0000256" key="3">
    <source>
        <dbReference type="ARBA" id="ARBA00022824"/>
    </source>
</evidence>
<evidence type="ECO:0000259" key="8">
    <source>
        <dbReference type="SMART" id="SM00244"/>
    </source>
</evidence>
<comment type="caution">
    <text evidence="9">The sequence shown here is derived from an EMBL/GenBank/DDBJ whole genome shotgun (WGS) entry which is preliminary data.</text>
</comment>
<dbReference type="InterPro" id="IPR033294">
    <property type="entry name" value="Erlin1/2"/>
</dbReference>
<reference evidence="9 10" key="1">
    <citation type="submission" date="2018-10" db="EMBL/GenBank/DDBJ databases">
        <authorList>
            <consortium name="IHU Genomes"/>
        </authorList>
    </citation>
    <scope>NUCLEOTIDE SEQUENCE [LARGE SCALE GENOMIC DNA]</scope>
    <source>
        <strain evidence="9 10">A1</strain>
    </source>
</reference>
<dbReference type="GO" id="GO:0032933">
    <property type="term" value="P:SREBP signaling pathway"/>
    <property type="evidence" value="ECO:0007669"/>
    <property type="project" value="TreeGrafter"/>
</dbReference>
<dbReference type="SUPFAM" id="SSF117892">
    <property type="entry name" value="Band 7/SPFH domain"/>
    <property type="match status" value="1"/>
</dbReference>
<proteinExistence type="predicted"/>
<dbReference type="SMART" id="SM00244">
    <property type="entry name" value="PHB"/>
    <property type="match status" value="1"/>
</dbReference>
<dbReference type="PANTHER" id="PTHR15351">
    <property type="entry name" value="ERLIN (ER LIPID RAFT ASSOCIATED PROTEIN) HOMOLOG"/>
    <property type="match status" value="1"/>
</dbReference>
<keyword evidence="7" id="KW-0325">Glycoprotein</keyword>
<feature type="domain" description="Band 7" evidence="8">
    <location>
        <begin position="22"/>
        <end position="188"/>
    </location>
</feature>
<evidence type="ECO:0000256" key="2">
    <source>
        <dbReference type="ARBA" id="ARBA00022692"/>
    </source>
</evidence>
<keyword evidence="10" id="KW-1185">Reference proteome</keyword>
<keyword evidence="3" id="KW-0256">Endoplasmic reticulum</keyword>
<evidence type="ECO:0000256" key="7">
    <source>
        <dbReference type="ARBA" id="ARBA00023180"/>
    </source>
</evidence>
<dbReference type="GO" id="GO:0031625">
    <property type="term" value="F:ubiquitin protein ligase binding"/>
    <property type="evidence" value="ECO:0007669"/>
    <property type="project" value="InterPro"/>
</dbReference>
<dbReference type="PANTHER" id="PTHR15351:SF3">
    <property type="entry name" value="ERLIN"/>
    <property type="match status" value="1"/>
</dbReference>
<name>A0A5K0UA07_9VIRU</name>
<evidence type="ECO:0000313" key="10">
    <source>
        <dbReference type="Proteomes" id="UP000594342"/>
    </source>
</evidence>
<evidence type="ECO:0000256" key="6">
    <source>
        <dbReference type="ARBA" id="ARBA00023136"/>
    </source>
</evidence>
<gene>
    <name evidence="9" type="ORF">YASMINEVIRUS_736</name>
</gene>
<keyword evidence="2" id="KW-0812">Transmembrane</keyword>
<keyword evidence="6" id="KW-0472">Membrane</keyword>
<dbReference type="InterPro" id="IPR036013">
    <property type="entry name" value="Band_7/SPFH_dom_sf"/>
</dbReference>